<dbReference type="OrthoDB" id="9791874at2"/>
<keyword evidence="4 8" id="KW-0812">Transmembrane</keyword>
<dbReference type="GO" id="GO:0005886">
    <property type="term" value="C:plasma membrane"/>
    <property type="evidence" value="ECO:0007669"/>
    <property type="project" value="UniProtKB-SubCell"/>
</dbReference>
<evidence type="ECO:0000256" key="6">
    <source>
        <dbReference type="ARBA" id="ARBA00023136"/>
    </source>
</evidence>
<evidence type="ECO:0000256" key="4">
    <source>
        <dbReference type="ARBA" id="ARBA00022692"/>
    </source>
</evidence>
<dbReference type="PANTHER" id="PTHR30506:SF3">
    <property type="entry name" value="UPF0126 INNER MEMBRANE PROTEIN YADS-RELATED"/>
    <property type="match status" value="1"/>
</dbReference>
<keyword evidence="6 8" id="KW-0472">Membrane</keyword>
<evidence type="ECO:0000256" key="2">
    <source>
        <dbReference type="ARBA" id="ARBA00008193"/>
    </source>
</evidence>
<feature type="compositionally biased region" description="Basic residues" evidence="7">
    <location>
        <begin position="244"/>
        <end position="264"/>
    </location>
</feature>
<dbReference type="eggNOG" id="COG2860">
    <property type="taxonomic scope" value="Bacteria"/>
</dbReference>
<dbReference type="Proteomes" id="UP000182237">
    <property type="component" value="Chromosome I"/>
</dbReference>
<dbReference type="Pfam" id="PF03458">
    <property type="entry name" value="Gly_transporter"/>
    <property type="match status" value="2"/>
</dbReference>
<evidence type="ECO:0000256" key="8">
    <source>
        <dbReference type="SAM" id="Phobius"/>
    </source>
</evidence>
<organism evidence="10 11">
    <name type="scientific">Corynebacterium timonense</name>
    <dbReference type="NCBI Taxonomy" id="441500"/>
    <lineage>
        <taxon>Bacteria</taxon>
        <taxon>Bacillati</taxon>
        <taxon>Actinomycetota</taxon>
        <taxon>Actinomycetes</taxon>
        <taxon>Mycobacteriales</taxon>
        <taxon>Corynebacteriaceae</taxon>
        <taxon>Corynebacterium</taxon>
    </lineage>
</organism>
<keyword evidence="3" id="KW-1003">Cell membrane</keyword>
<evidence type="ECO:0000313" key="10">
    <source>
        <dbReference type="EMBL" id="SDS44184.1"/>
    </source>
</evidence>
<evidence type="ECO:0000313" key="11">
    <source>
        <dbReference type="Proteomes" id="UP000182237"/>
    </source>
</evidence>
<feature type="transmembrane region" description="Helical" evidence="8">
    <location>
        <begin position="95"/>
        <end position="114"/>
    </location>
</feature>
<reference evidence="10 11" key="1">
    <citation type="submission" date="2016-10" db="EMBL/GenBank/DDBJ databases">
        <authorList>
            <person name="de Groot N.N."/>
        </authorList>
    </citation>
    <scope>NUCLEOTIDE SEQUENCE [LARGE SCALE GENOMIC DNA]</scope>
    <source>
        <strain evidence="10 11">DSM 45434</strain>
    </source>
</reference>
<evidence type="ECO:0000259" key="9">
    <source>
        <dbReference type="Pfam" id="PF03458"/>
    </source>
</evidence>
<name>A0A1H1S886_9CORY</name>
<evidence type="ECO:0000256" key="5">
    <source>
        <dbReference type="ARBA" id="ARBA00022989"/>
    </source>
</evidence>
<keyword evidence="11" id="KW-1185">Reference proteome</keyword>
<dbReference type="STRING" id="1203190.GCA_000312345_01513"/>
<dbReference type="InterPro" id="IPR005115">
    <property type="entry name" value="Gly_transporter"/>
</dbReference>
<accession>A0A1H1S886</accession>
<dbReference type="AlphaFoldDB" id="A0A1H1S886"/>
<feature type="region of interest" description="Disordered" evidence="7">
    <location>
        <begin position="244"/>
        <end position="270"/>
    </location>
</feature>
<comment type="subcellular location">
    <subcellularLocation>
        <location evidence="1">Cell membrane</location>
        <topology evidence="1">Multi-pass membrane protein</topology>
    </subcellularLocation>
</comment>
<feature type="domain" description="Glycine transporter" evidence="9">
    <location>
        <begin position="98"/>
        <end position="170"/>
    </location>
</feature>
<feature type="transmembrane region" description="Helical" evidence="8">
    <location>
        <begin position="71"/>
        <end position="90"/>
    </location>
</feature>
<dbReference type="EMBL" id="LT629765">
    <property type="protein sequence ID" value="SDS44184.1"/>
    <property type="molecule type" value="Genomic_DNA"/>
</dbReference>
<feature type="transmembrane region" description="Helical" evidence="8">
    <location>
        <begin position="34"/>
        <end position="51"/>
    </location>
</feature>
<evidence type="ECO:0000256" key="7">
    <source>
        <dbReference type="SAM" id="MobiDB-lite"/>
    </source>
</evidence>
<comment type="similarity">
    <text evidence="2">Belongs to the UPF0126 family.</text>
</comment>
<evidence type="ECO:0000256" key="1">
    <source>
        <dbReference type="ARBA" id="ARBA00004651"/>
    </source>
</evidence>
<dbReference type="PANTHER" id="PTHR30506">
    <property type="entry name" value="INNER MEMBRANE PROTEIN"/>
    <property type="match status" value="1"/>
</dbReference>
<proteinExistence type="inferred from homology"/>
<protein>
    <submittedName>
        <fullName evidence="10">Uncharacterized membrane protein YeiH</fullName>
    </submittedName>
</protein>
<feature type="transmembrane region" description="Helical" evidence="8">
    <location>
        <begin position="155"/>
        <end position="171"/>
    </location>
</feature>
<feature type="transmembrane region" description="Helical" evidence="8">
    <location>
        <begin position="120"/>
        <end position="143"/>
    </location>
</feature>
<evidence type="ECO:0000256" key="3">
    <source>
        <dbReference type="ARBA" id="ARBA00022475"/>
    </source>
</evidence>
<feature type="transmembrane region" description="Helical" evidence="8">
    <location>
        <begin position="6"/>
        <end position="27"/>
    </location>
</feature>
<dbReference type="RefSeq" id="WP_019194328.1">
    <property type="nucleotide sequence ID" value="NZ_LT629765.1"/>
</dbReference>
<gene>
    <name evidence="10" type="ORF">SAMN04488539_1684</name>
</gene>
<keyword evidence="5 8" id="KW-1133">Transmembrane helix</keyword>
<feature type="domain" description="Glycine transporter" evidence="9">
    <location>
        <begin position="12"/>
        <end position="83"/>
    </location>
</feature>
<sequence>MTDNNIDALLAILYLIGITAEAMTAAVSAGRMRMDLFGVITLGALTALGGGTVRDVLLDAHPLTWVEHPEYLIVVVVASVVTVRISWLMYHLRRYFLIADAIGLATFVVLGIQVALQQGYGFILCCVGAVTTGVCGGVMRDVLSGRVPLVFRKEMYAATAVIGTAVWWLLMMLNAPTWAVVITTLTVVLSLRLLSVKYGWGLPVYNYDEEEIKDRTAREEMYHFLYSNGRFIPGARQAYRGLRRMRNSGPHNRGRRQKRPKRPKRTDGEL</sequence>